<name>A0A1X3CXK0_9NEIS</name>
<evidence type="ECO:0000313" key="1">
    <source>
        <dbReference type="EMBL" id="VEF01634.1"/>
    </source>
</evidence>
<gene>
    <name evidence="1" type="ORF">NCTC10296_01388</name>
</gene>
<dbReference type="STRING" id="493.BWD07_06070"/>
<dbReference type="AlphaFoldDB" id="A0A1X3CXK0"/>
<proteinExistence type="predicted"/>
<dbReference type="RefSeq" id="WP_085416477.1">
    <property type="nucleotide sequence ID" value="NZ_CAUJPY010000006.1"/>
</dbReference>
<organism evidence="1 2">
    <name type="scientific">Neisseria canis</name>
    <dbReference type="NCBI Taxonomy" id="493"/>
    <lineage>
        <taxon>Bacteria</taxon>
        <taxon>Pseudomonadati</taxon>
        <taxon>Pseudomonadota</taxon>
        <taxon>Betaproteobacteria</taxon>
        <taxon>Neisseriales</taxon>
        <taxon>Neisseriaceae</taxon>
        <taxon>Neisseria</taxon>
    </lineage>
</organism>
<dbReference type="OrthoDB" id="5997643at2"/>
<keyword evidence="2" id="KW-1185">Reference proteome</keyword>
<dbReference type="Proteomes" id="UP000279284">
    <property type="component" value="Chromosome"/>
</dbReference>
<reference evidence="1 2" key="1">
    <citation type="submission" date="2018-12" db="EMBL/GenBank/DDBJ databases">
        <authorList>
            <consortium name="Pathogen Informatics"/>
        </authorList>
    </citation>
    <scope>NUCLEOTIDE SEQUENCE [LARGE SCALE GENOMIC DNA]</scope>
    <source>
        <strain evidence="1 2">NCTC10296</strain>
    </source>
</reference>
<accession>A0A1X3CXK0</accession>
<sequence length="145" mass="16422">MKFPTHLLRPHYAVLLGLPDNASLTIPLHPFKWHEDYDEEETEIRLDSIRLPSLQPEDLIGRTFRFPLNDAAATRTTPYIDGSIYLDNVHHPIDIESLTFQANADGSVSVTIKGVYRFECEGLEDYVDTPFTLTTTVGFTEPDEG</sequence>
<protein>
    <submittedName>
        <fullName evidence="1">Uncharacterized protein</fullName>
    </submittedName>
</protein>
<dbReference type="EMBL" id="LR134313">
    <property type="protein sequence ID" value="VEF01634.1"/>
    <property type="molecule type" value="Genomic_DNA"/>
</dbReference>
<dbReference type="KEGG" id="nci:NCTC10296_01388"/>
<evidence type="ECO:0000313" key="2">
    <source>
        <dbReference type="Proteomes" id="UP000279284"/>
    </source>
</evidence>